<reference evidence="1 3" key="1">
    <citation type="journal article" date="2017" name="BMC Genomics">
        <title>Comparative genomic and phylogenomic analyses of the Bifidobacteriaceae family.</title>
        <authorList>
            <person name="Lugli G.A."/>
            <person name="Milani C."/>
            <person name="Turroni F."/>
            <person name="Duranti S."/>
            <person name="Mancabelli L."/>
            <person name="Mangifesta M."/>
            <person name="Ferrario C."/>
            <person name="Modesto M."/>
            <person name="Mattarelli P."/>
            <person name="Jiri K."/>
            <person name="van Sinderen D."/>
            <person name="Ventura M."/>
        </authorList>
    </citation>
    <scope>NUCLEOTIDE SEQUENCE [LARGE SCALE GENOMIC DNA]</scope>
    <source>
        <strain evidence="1 3">DSM 100216</strain>
    </source>
</reference>
<dbReference type="KEGG" id="beu:BE0216_04050"/>
<evidence type="ECO:0000313" key="1">
    <source>
        <dbReference type="EMBL" id="OZG68215.1"/>
    </source>
</evidence>
<name>A0A261GAK6_9BIFI</name>
<dbReference type="EMBL" id="MWWZ01000006">
    <property type="protein sequence ID" value="OZG68215.1"/>
    <property type="molecule type" value="Genomic_DNA"/>
</dbReference>
<accession>A0A261GAK6</accession>
<dbReference type="Proteomes" id="UP000593943">
    <property type="component" value="Chromosome"/>
</dbReference>
<keyword evidence="4" id="KW-1185">Reference proteome</keyword>
<dbReference type="EMBL" id="CP062938">
    <property type="protein sequence ID" value="QOL31728.1"/>
    <property type="molecule type" value="Genomic_DNA"/>
</dbReference>
<reference evidence="2 4" key="2">
    <citation type="submission" date="2020-10" db="EMBL/GenBank/DDBJ databases">
        <title>Genome sequencing of Bifidobacterium eulemuris_DSMZ_100216.</title>
        <authorList>
            <person name="Kim J."/>
        </authorList>
    </citation>
    <scope>NUCLEOTIDE SEQUENCE [LARGE SCALE GENOMIC DNA]</scope>
    <source>
        <strain evidence="2 4">DSM 100216</strain>
    </source>
</reference>
<dbReference type="Proteomes" id="UP000216057">
    <property type="component" value="Unassembled WGS sequence"/>
</dbReference>
<evidence type="ECO:0000313" key="2">
    <source>
        <dbReference type="EMBL" id="QOL31728.1"/>
    </source>
</evidence>
<evidence type="ECO:0000313" key="3">
    <source>
        <dbReference type="Proteomes" id="UP000216057"/>
    </source>
</evidence>
<evidence type="ECO:0000313" key="4">
    <source>
        <dbReference type="Proteomes" id="UP000593943"/>
    </source>
</evidence>
<protein>
    <submittedName>
        <fullName evidence="1">Uncharacterized protein</fullName>
    </submittedName>
</protein>
<organism evidence="1 3">
    <name type="scientific">Bifidobacterium eulemuris</name>
    <dbReference type="NCBI Taxonomy" id="1765219"/>
    <lineage>
        <taxon>Bacteria</taxon>
        <taxon>Bacillati</taxon>
        <taxon>Actinomycetota</taxon>
        <taxon>Actinomycetes</taxon>
        <taxon>Bifidobacteriales</taxon>
        <taxon>Bifidobacteriaceae</taxon>
        <taxon>Bifidobacterium</taxon>
    </lineage>
</organism>
<dbReference type="AlphaFoldDB" id="A0A261GAK6"/>
<gene>
    <name evidence="2" type="ORF">BE0216_04050</name>
    <name evidence="1" type="ORF">BEUL_1228</name>
</gene>
<proteinExistence type="predicted"/>
<sequence>MSNRVDFRCAKRGMWAEFDHDGEHCAGTIELFNGPNGVCQCAACQVAYEDNVHTYGVVTRDADGLADEFVVLFANTTGFATTAEHLTKDVQNLVVWDAKPEPDEPAVEPEEPEMERIEDWEQVREGDIVHFFRDSEPLAKLSGPMERPLFEEHWCNIGGQHVSKHWVFDYALRPKTTEPDTPAMPTEPGLYKDKDGDVWILDQAKDWYLLGGAGGWASLDNRRHHVPIFFAPFTRIEVD</sequence>
<dbReference type="OrthoDB" id="4556194at2"/>
<dbReference type="RefSeq" id="WP_143249297.1">
    <property type="nucleotide sequence ID" value="NZ_CP062938.1"/>
</dbReference>